<proteinExistence type="inferred from homology"/>
<comment type="cofactor">
    <cofactor evidence="1">
        <name>NADP(+)</name>
        <dbReference type="ChEBI" id="CHEBI:58349"/>
    </cofactor>
</comment>
<dbReference type="GeneID" id="4558166"/>
<feature type="domain" description="NAD(P)-binding" evidence="5">
    <location>
        <begin position="12"/>
        <end position="91"/>
    </location>
</feature>
<dbReference type="EMBL" id="GG704915">
    <property type="protein sequence ID" value="EAS27525.2"/>
    <property type="molecule type" value="Genomic_DNA"/>
</dbReference>
<dbReference type="RefSeq" id="XP_001239108.2">
    <property type="nucleotide sequence ID" value="XM_001239107.2"/>
</dbReference>
<evidence type="ECO:0000313" key="6">
    <source>
        <dbReference type="EMBL" id="EAS27525.2"/>
    </source>
</evidence>
<organism evidence="6 7">
    <name type="scientific">Coccidioides immitis (strain RS)</name>
    <name type="common">Valley fever fungus</name>
    <dbReference type="NCBI Taxonomy" id="246410"/>
    <lineage>
        <taxon>Eukaryota</taxon>
        <taxon>Fungi</taxon>
        <taxon>Dikarya</taxon>
        <taxon>Ascomycota</taxon>
        <taxon>Pezizomycotina</taxon>
        <taxon>Eurotiomycetes</taxon>
        <taxon>Eurotiomycetidae</taxon>
        <taxon>Onygenales</taxon>
        <taxon>Onygenaceae</taxon>
        <taxon>Coccidioides</taxon>
    </lineage>
</organism>
<reference evidence="7" key="1">
    <citation type="journal article" date="2009" name="Genome Res.">
        <title>Comparative genomic analyses of the human fungal pathogens Coccidioides and their relatives.</title>
        <authorList>
            <person name="Sharpton T.J."/>
            <person name="Stajich J.E."/>
            <person name="Rounsley S.D."/>
            <person name="Gardner M.J."/>
            <person name="Wortman J.R."/>
            <person name="Jordar V.S."/>
            <person name="Maiti R."/>
            <person name="Kodira C.D."/>
            <person name="Neafsey D.E."/>
            <person name="Zeng Q."/>
            <person name="Hung C.-Y."/>
            <person name="McMahan C."/>
            <person name="Muszewska A."/>
            <person name="Grynberg M."/>
            <person name="Mandel M.A."/>
            <person name="Kellner E.M."/>
            <person name="Barker B.M."/>
            <person name="Galgiani J.N."/>
            <person name="Orbach M.J."/>
            <person name="Kirkland T.N."/>
            <person name="Cole G.T."/>
            <person name="Henn M.R."/>
            <person name="Birren B.W."/>
            <person name="Taylor J.W."/>
        </authorList>
    </citation>
    <scope>NUCLEOTIDE SEQUENCE [LARGE SCALE GENOMIC DNA]</scope>
    <source>
        <strain evidence="7">RS</strain>
    </source>
</reference>
<dbReference type="Proteomes" id="UP000001261">
    <property type="component" value="Unassembled WGS sequence"/>
</dbReference>
<dbReference type="KEGG" id="cim:CIMG_10130"/>
<comment type="similarity">
    <text evidence="2">Belongs to the NAD(P)-dependent epimerase/dehydratase family. GDP-mannose 4,6-dehydratase subfamily.</text>
</comment>
<dbReference type="OMA" id="WSTINYR"/>
<name>A0A0E1RV10_COCIM</name>
<dbReference type="InterPro" id="IPR016040">
    <property type="entry name" value="NAD(P)-bd_dom"/>
</dbReference>
<dbReference type="InterPro" id="IPR036291">
    <property type="entry name" value="NAD(P)-bd_dom_sf"/>
</dbReference>
<dbReference type="Gene3D" id="3.40.50.720">
    <property type="entry name" value="NAD(P)-binding Rossmann-like Domain"/>
    <property type="match status" value="2"/>
</dbReference>
<dbReference type="InParanoid" id="A0A0E1RV10"/>
<dbReference type="STRING" id="246410.A0A0E1RV10"/>
<dbReference type="PANTHER" id="PTHR43715">
    <property type="entry name" value="GDP-MANNOSE 4,6-DEHYDRATASE"/>
    <property type="match status" value="1"/>
</dbReference>
<keyword evidence="4" id="KW-0456">Lyase</keyword>
<accession>A0A0E1RV10</accession>
<evidence type="ECO:0000313" key="7">
    <source>
        <dbReference type="Proteomes" id="UP000001261"/>
    </source>
</evidence>
<evidence type="ECO:0000256" key="3">
    <source>
        <dbReference type="ARBA" id="ARBA00011989"/>
    </source>
</evidence>
<dbReference type="VEuPathDB" id="FungiDB:CIMG_10130"/>
<dbReference type="AlphaFoldDB" id="A0A0E1RV10"/>
<dbReference type="GO" id="GO:0042351">
    <property type="term" value="P:'de novo' GDP-L-fucose biosynthetic process"/>
    <property type="evidence" value="ECO:0007669"/>
    <property type="project" value="TreeGrafter"/>
</dbReference>
<dbReference type="GO" id="GO:0008446">
    <property type="term" value="F:GDP-mannose 4,6-dehydratase activity"/>
    <property type="evidence" value="ECO:0007669"/>
    <property type="project" value="UniProtKB-EC"/>
</dbReference>
<dbReference type="Pfam" id="PF16363">
    <property type="entry name" value="GDP_Man_Dehyd"/>
    <property type="match status" value="2"/>
</dbReference>
<protein>
    <recommendedName>
        <fullName evidence="3">GDP-mannose 4,6-dehydratase</fullName>
        <ecNumber evidence="3">4.2.1.47</ecNumber>
    </recommendedName>
</protein>
<evidence type="ECO:0000256" key="4">
    <source>
        <dbReference type="ARBA" id="ARBA00023239"/>
    </source>
</evidence>
<evidence type="ECO:0000256" key="1">
    <source>
        <dbReference type="ARBA" id="ARBA00001937"/>
    </source>
</evidence>
<evidence type="ECO:0000259" key="5">
    <source>
        <dbReference type="Pfam" id="PF16363"/>
    </source>
</evidence>
<keyword evidence="7" id="KW-1185">Reference proteome</keyword>
<dbReference type="SUPFAM" id="SSF51735">
    <property type="entry name" value="NAD(P)-binding Rossmann-fold domains"/>
    <property type="match status" value="1"/>
</dbReference>
<reference evidence="7" key="2">
    <citation type="journal article" date="2010" name="Genome Res.">
        <title>Population genomic sequencing of Coccidioides fungi reveals recent hybridization and transposon control.</title>
        <authorList>
            <person name="Neafsey D.E."/>
            <person name="Barker B.M."/>
            <person name="Sharpton T.J."/>
            <person name="Stajich J.E."/>
            <person name="Park D.J."/>
            <person name="Whiston E."/>
            <person name="Hung C.-Y."/>
            <person name="McMahan C."/>
            <person name="White J."/>
            <person name="Sykes S."/>
            <person name="Heiman D."/>
            <person name="Young S."/>
            <person name="Zeng Q."/>
            <person name="Abouelleil A."/>
            <person name="Aftuck L."/>
            <person name="Bessette D."/>
            <person name="Brown A."/>
            <person name="FitzGerald M."/>
            <person name="Lui A."/>
            <person name="Macdonald J.P."/>
            <person name="Priest M."/>
            <person name="Orbach M.J."/>
            <person name="Galgiani J.N."/>
            <person name="Kirkland T.N."/>
            <person name="Cole G.T."/>
            <person name="Birren B.W."/>
            <person name="Henn M.R."/>
            <person name="Taylor J.W."/>
            <person name="Rounsley S.D."/>
        </authorList>
    </citation>
    <scope>GENOME REANNOTATION</scope>
    <source>
        <strain evidence="7">RS</strain>
    </source>
</reference>
<feature type="domain" description="NAD(P)-binding" evidence="5">
    <location>
        <begin position="92"/>
        <end position="257"/>
    </location>
</feature>
<sequence>MAIIKLKPKVAFITGITGQDGSYLCEILLEKGYEVHGLVRPTPQRQQALSHPLRHGVTLHFGDMSCFETLLQILGSIKPDEIYHLAAQSHVVMRALKLESTTRFYNASTAELFGSETTAPQTEETPFHPVSPYAVSKQFQFWATVNFREAYGFHASNGILFNHESPRRGTNFVTRKITSQVALIACGLSDCFELGNLNAVRDWGHAKDYMRGVHLMLQQPTGGDYVLASGQAYSVREFVEAAFQVIGVKIDRQSGADLENGPTACVIMEMVKDGEGGQGEVVLWICAGVGDNHAGKRGYYLQDAKSVSADINSTDLRRALVKSHSLDETKLNQLSTGDLLELLAPILRKT</sequence>
<dbReference type="CDD" id="cd05260">
    <property type="entry name" value="GDP_MD_SDR_e"/>
    <property type="match status" value="1"/>
</dbReference>
<evidence type="ECO:0000256" key="2">
    <source>
        <dbReference type="ARBA" id="ARBA00009263"/>
    </source>
</evidence>
<dbReference type="Gene3D" id="3.90.25.10">
    <property type="entry name" value="UDP-galactose 4-epimerase, domain 1"/>
    <property type="match status" value="1"/>
</dbReference>
<dbReference type="InterPro" id="IPR006368">
    <property type="entry name" value="GDP_Man_deHydtase"/>
</dbReference>
<dbReference type="OrthoDB" id="331544at2759"/>
<gene>
    <name evidence="6" type="ORF">CIMG_10130</name>
</gene>
<dbReference type="PANTHER" id="PTHR43715:SF1">
    <property type="entry name" value="GDP-MANNOSE 4,6 DEHYDRATASE"/>
    <property type="match status" value="1"/>
</dbReference>
<dbReference type="EC" id="4.2.1.47" evidence="3"/>